<feature type="domain" description="Transposase DDE" evidence="1">
    <location>
        <begin position="17"/>
        <end position="68"/>
    </location>
</feature>
<name>A0A2A5SZQ0_9GAMM</name>
<organism evidence="2 3">
    <name type="scientific">Candidatus Enterovibrio escicola</name>
    <dbReference type="NCBI Taxonomy" id="1927127"/>
    <lineage>
        <taxon>Bacteria</taxon>
        <taxon>Pseudomonadati</taxon>
        <taxon>Pseudomonadota</taxon>
        <taxon>Gammaproteobacteria</taxon>
        <taxon>Vibrionales</taxon>
        <taxon>Vibrionaceae</taxon>
        <taxon>Enterovibrio</taxon>
    </lineage>
</organism>
<keyword evidence="3" id="KW-1185">Reference proteome</keyword>
<reference evidence="3" key="1">
    <citation type="submission" date="2017-04" db="EMBL/GenBank/DDBJ databases">
        <title>Genome evolution of the luminous symbionts of deep sea anglerfish.</title>
        <authorList>
            <person name="Hendry T.A."/>
        </authorList>
    </citation>
    <scope>NUCLEOTIDE SEQUENCE [LARGE SCALE GENOMIC DNA]</scope>
</reference>
<dbReference type="AlphaFoldDB" id="A0A2A5SZQ0"/>
<dbReference type="Pfam" id="PF13612">
    <property type="entry name" value="DDE_Tnp_1_3"/>
    <property type="match status" value="1"/>
</dbReference>
<sequence>MRRALVFLCAYLTHNQTKPSGIAFVDSTKLQIYHNLRIPRYPVFDGVTEQGNGMMGGLYGFKLHFVIN</sequence>
<comment type="caution">
    <text evidence="2">The sequence shown here is derived from an EMBL/GenBank/DDBJ whole genome shotgun (WGS) entry which is preliminary data.</text>
</comment>
<dbReference type="Proteomes" id="UP000219020">
    <property type="component" value="Unassembled WGS sequence"/>
</dbReference>
<protein>
    <submittedName>
        <fullName evidence="2">Mobile element protein</fullName>
    </submittedName>
</protein>
<evidence type="ECO:0000313" key="3">
    <source>
        <dbReference type="Proteomes" id="UP000219020"/>
    </source>
</evidence>
<dbReference type="EMBL" id="NBYY01000034">
    <property type="protein sequence ID" value="PCS21360.1"/>
    <property type="molecule type" value="Genomic_DNA"/>
</dbReference>
<dbReference type="InterPro" id="IPR025668">
    <property type="entry name" value="Tnp_DDE_dom"/>
</dbReference>
<evidence type="ECO:0000313" key="2">
    <source>
        <dbReference type="EMBL" id="PCS21360.1"/>
    </source>
</evidence>
<gene>
    <name evidence="2" type="ORF">BTN49_2899</name>
</gene>
<evidence type="ECO:0000259" key="1">
    <source>
        <dbReference type="Pfam" id="PF13612"/>
    </source>
</evidence>
<accession>A0A2A5SZQ0</accession>
<dbReference type="OrthoDB" id="5620529at2"/>
<proteinExistence type="predicted"/>